<accession>A0A0A2MS04</accession>
<name>A0A0A2MS04_9FLAO</name>
<comment type="caution">
    <text evidence="1">The sequence shown here is derived from an EMBL/GenBank/DDBJ whole genome shotgun (WGS) entry which is preliminary data.</text>
</comment>
<keyword evidence="2" id="KW-1185">Reference proteome</keyword>
<dbReference type="EMBL" id="JRLY01000001">
    <property type="protein sequence ID" value="KGO95114.1"/>
    <property type="molecule type" value="Genomic_DNA"/>
</dbReference>
<dbReference type="eggNOG" id="ENOG5032VRJ">
    <property type="taxonomic scope" value="Bacteria"/>
</dbReference>
<evidence type="ECO:0000313" key="2">
    <source>
        <dbReference type="Proteomes" id="UP000030111"/>
    </source>
</evidence>
<dbReference type="RefSeq" id="WP_026992493.1">
    <property type="nucleotide sequence ID" value="NZ_JRLY01000001.1"/>
</dbReference>
<organism evidence="1 2">
    <name type="scientific">Flavobacterium subsaxonicum WB 4.1-42 = DSM 21790</name>
    <dbReference type="NCBI Taxonomy" id="1121898"/>
    <lineage>
        <taxon>Bacteria</taxon>
        <taxon>Pseudomonadati</taxon>
        <taxon>Bacteroidota</taxon>
        <taxon>Flavobacteriia</taxon>
        <taxon>Flavobacteriales</taxon>
        <taxon>Flavobacteriaceae</taxon>
        <taxon>Flavobacterium</taxon>
    </lineage>
</organism>
<sequence>MNINISVKQLGKKYPILEQKSIDFVVTNPFIATRKFIELIVEHQVQLFNSSSFVFDDTDKIHLPNENYLPILTDTGKAGFGSIYNYNKIDLSTAIKTALLAFEDGMYTIFYGDDELDDLNTEINLEENKAFTFIRLTFLAGSYW</sequence>
<dbReference type="AlphaFoldDB" id="A0A0A2MS04"/>
<dbReference type="OrthoDB" id="9808343at2"/>
<dbReference type="Proteomes" id="UP000030111">
    <property type="component" value="Unassembled WGS sequence"/>
</dbReference>
<protein>
    <submittedName>
        <fullName evidence="1">Uncharacterized protein</fullName>
    </submittedName>
</protein>
<dbReference type="STRING" id="1121898.GCA_000422725_01104"/>
<gene>
    <name evidence="1" type="ORF">Q766_03160</name>
</gene>
<reference evidence="1 2" key="1">
    <citation type="submission" date="2013-09" db="EMBL/GenBank/DDBJ databases">
        <authorList>
            <person name="Zeng Z."/>
            <person name="Chen C."/>
        </authorList>
    </citation>
    <scope>NUCLEOTIDE SEQUENCE [LARGE SCALE GENOMIC DNA]</scope>
    <source>
        <strain evidence="1 2">WB 4.1-42</strain>
    </source>
</reference>
<evidence type="ECO:0000313" key="1">
    <source>
        <dbReference type="EMBL" id="KGO95114.1"/>
    </source>
</evidence>
<proteinExistence type="predicted"/>